<dbReference type="AlphaFoldDB" id="A0AAW3ZRN7"/>
<sequence length="479" mass="51765">MLNRSKMSAALMAALLAGCASAPVQTVQNDARLDRMLDGHSPRMQRVLTDMYQQGEWNAVLNLGRAAHLALEEGDTATAARALDMAILRVESVYADNESAKKARSVWSKEAIKDFKGEPHERSMLYFYRGLVDLAEGDYENARAMFRSAEYQDTLSEAESYQSDFALMNWMSGWASQCAGDSSSAEEGFSLAKAQLQARADSGAEWETKLIESNGEIAPVADATRLQVFELGRGPTKYAGGKNNELLMFTYGALSEPREWALGPDVESLRPDEKTNGWMAESLGYQATTRGGRQVDSVLAGKANFKNNAETVGQVAQDVGTAAMYAGAFSGNDDLMGAGAAVALIGLFSSAMAAAADPDADKRALGLPELLFAGAAPPSDKLFSRPSEGGEWTLVEPVFTAEAGKCSIEIYRDQEASNVALNGQFVLDPLTDRERRKLMKKNSARDTAFRNEITSLFERPLSPPAEAPADAESLTNQID</sequence>
<evidence type="ECO:0000256" key="1">
    <source>
        <dbReference type="SAM" id="MobiDB-lite"/>
    </source>
</evidence>
<dbReference type="PROSITE" id="PS51257">
    <property type="entry name" value="PROKAR_LIPOPROTEIN"/>
    <property type="match status" value="1"/>
</dbReference>
<feature type="signal peptide" evidence="2">
    <location>
        <begin position="1"/>
        <end position="22"/>
    </location>
</feature>
<feature type="compositionally biased region" description="Low complexity" evidence="1">
    <location>
        <begin position="467"/>
        <end position="479"/>
    </location>
</feature>
<protein>
    <recommendedName>
        <fullName evidence="5">Lipoprotein</fullName>
    </recommendedName>
</protein>
<evidence type="ECO:0000313" key="3">
    <source>
        <dbReference type="EMBL" id="MBD8527212.1"/>
    </source>
</evidence>
<reference evidence="3 4" key="1">
    <citation type="submission" date="2020-09" db="EMBL/GenBank/DDBJ databases">
        <title>Pseudoxanthomonas sp. CAU 1598 isolated from sand of Yaerae Beach.</title>
        <authorList>
            <person name="Kim W."/>
        </authorList>
    </citation>
    <scope>NUCLEOTIDE SEQUENCE [LARGE SCALE GENOMIC DNA]</scope>
    <source>
        <strain evidence="3 4">CAU 1598</strain>
    </source>
</reference>
<dbReference type="EMBL" id="JACYTR010000044">
    <property type="protein sequence ID" value="MBD8527212.1"/>
    <property type="molecule type" value="Genomic_DNA"/>
</dbReference>
<proteinExistence type="predicted"/>
<evidence type="ECO:0000256" key="2">
    <source>
        <dbReference type="SAM" id="SignalP"/>
    </source>
</evidence>
<name>A0AAW3ZRN7_9GAMM</name>
<evidence type="ECO:0000313" key="4">
    <source>
        <dbReference type="Proteomes" id="UP000613768"/>
    </source>
</evidence>
<feature type="chain" id="PRO_5043711226" description="Lipoprotein" evidence="2">
    <location>
        <begin position="23"/>
        <end position="479"/>
    </location>
</feature>
<accession>A0AAW3ZRN7</accession>
<keyword evidence="4" id="KW-1185">Reference proteome</keyword>
<feature type="region of interest" description="Disordered" evidence="1">
    <location>
        <begin position="456"/>
        <end position="479"/>
    </location>
</feature>
<gene>
    <name evidence="3" type="ORF">IFO71_15825</name>
</gene>
<dbReference type="Proteomes" id="UP000613768">
    <property type="component" value="Unassembled WGS sequence"/>
</dbReference>
<comment type="caution">
    <text evidence="3">The sequence shown here is derived from an EMBL/GenBank/DDBJ whole genome shotgun (WGS) entry which is preliminary data.</text>
</comment>
<keyword evidence="2" id="KW-0732">Signal</keyword>
<organism evidence="3 4">
    <name type="scientific">Pseudomarimonas arenosa</name>
    <dbReference type="NCBI Taxonomy" id="2774145"/>
    <lineage>
        <taxon>Bacteria</taxon>
        <taxon>Pseudomonadati</taxon>
        <taxon>Pseudomonadota</taxon>
        <taxon>Gammaproteobacteria</taxon>
        <taxon>Lysobacterales</taxon>
        <taxon>Lysobacteraceae</taxon>
        <taxon>Pseudomarimonas</taxon>
    </lineage>
</organism>
<dbReference type="RefSeq" id="WP_192030634.1">
    <property type="nucleotide sequence ID" value="NZ_JACYTR010000044.1"/>
</dbReference>
<evidence type="ECO:0008006" key="5">
    <source>
        <dbReference type="Google" id="ProtNLM"/>
    </source>
</evidence>